<dbReference type="PANTHER" id="PTHR45138">
    <property type="entry name" value="REGULATORY COMPONENTS OF SENSORY TRANSDUCTION SYSTEM"/>
    <property type="match status" value="1"/>
</dbReference>
<dbReference type="InterPro" id="IPR050469">
    <property type="entry name" value="Diguanylate_Cyclase"/>
</dbReference>
<feature type="domain" description="GGDEF" evidence="2">
    <location>
        <begin position="182"/>
        <end position="309"/>
    </location>
</feature>
<keyword evidence="4" id="KW-1185">Reference proteome</keyword>
<dbReference type="RefSeq" id="WP_117312706.1">
    <property type="nucleotide sequence ID" value="NZ_JBHRUJ010000017.1"/>
</dbReference>
<dbReference type="CDD" id="cd01949">
    <property type="entry name" value="GGDEF"/>
    <property type="match status" value="1"/>
</dbReference>
<dbReference type="InterPro" id="IPR029787">
    <property type="entry name" value="Nucleotide_cyclase"/>
</dbReference>
<dbReference type="Proteomes" id="UP001595625">
    <property type="component" value="Unassembled WGS sequence"/>
</dbReference>
<comment type="caution">
    <text evidence="3">The sequence shown here is derived from an EMBL/GenBank/DDBJ whole genome shotgun (WGS) entry which is preliminary data.</text>
</comment>
<name>A0ABV7KRP1_PLAOK</name>
<dbReference type="InterPro" id="IPR043128">
    <property type="entry name" value="Rev_trsase/Diguanyl_cyclase"/>
</dbReference>
<keyword evidence="3" id="KW-0808">Transferase</keyword>
<protein>
    <submittedName>
        <fullName evidence="3">Diguanylate cyclase</fullName>
        <ecNumber evidence="3">2.7.7.65</ecNumber>
    </submittedName>
</protein>
<dbReference type="GO" id="GO:0052621">
    <property type="term" value="F:diguanylate cyclase activity"/>
    <property type="evidence" value="ECO:0007669"/>
    <property type="project" value="UniProtKB-EC"/>
</dbReference>
<dbReference type="EC" id="2.7.7.65" evidence="3"/>
<keyword evidence="1" id="KW-0175">Coiled coil</keyword>
<accession>A0ABV7KRP1</accession>
<dbReference type="PANTHER" id="PTHR45138:SF9">
    <property type="entry name" value="DIGUANYLATE CYCLASE DGCM-RELATED"/>
    <property type="match status" value="1"/>
</dbReference>
<evidence type="ECO:0000259" key="2">
    <source>
        <dbReference type="PROSITE" id="PS50887"/>
    </source>
</evidence>
<evidence type="ECO:0000313" key="4">
    <source>
        <dbReference type="Proteomes" id="UP001595625"/>
    </source>
</evidence>
<sequence>MEEQLNFAPLGYLVMDQELKIIEMNRTMIEMSHLVSVPTHMHDLLTIASRVYFQTYFIPAIITHGAVSEMFLRLKGPDGPIPVLMNTRKRNELFECAFMQVPIRNEYENELLNAKREAEQISQATAEANSELQLLLDEVKYKQEELNIMNGRLREMTNTDVLTGLKNRRYLEEFLPGLIAESNLTLLIIDIDFFKRINDTFGHHAGDVVLKELAEVLTRTIGDDGFAARLGGEEFVAVLPIVELSEAQKIAEKIRFNVEMHDWPYQPITVSIGVASNSDCNSFPDLLNEADTALYNSKNAGRNRVSVSS</sequence>
<dbReference type="InterPro" id="IPR000160">
    <property type="entry name" value="GGDEF_dom"/>
</dbReference>
<dbReference type="PROSITE" id="PS50887">
    <property type="entry name" value="GGDEF"/>
    <property type="match status" value="1"/>
</dbReference>
<gene>
    <name evidence="3" type="ORF">ACFOEJ_13765</name>
</gene>
<dbReference type="Gene3D" id="3.30.70.270">
    <property type="match status" value="1"/>
</dbReference>
<dbReference type="SMART" id="SM00267">
    <property type="entry name" value="GGDEF"/>
    <property type="match status" value="1"/>
</dbReference>
<dbReference type="NCBIfam" id="TIGR00254">
    <property type="entry name" value="GGDEF"/>
    <property type="match status" value="1"/>
</dbReference>
<dbReference type="Pfam" id="PF00990">
    <property type="entry name" value="GGDEF"/>
    <property type="match status" value="1"/>
</dbReference>
<keyword evidence="3" id="KW-0548">Nucleotidyltransferase</keyword>
<dbReference type="SUPFAM" id="SSF55073">
    <property type="entry name" value="Nucleotide cyclase"/>
    <property type="match status" value="1"/>
</dbReference>
<reference evidence="4" key="1">
    <citation type="journal article" date="2019" name="Int. J. Syst. Evol. Microbiol.">
        <title>The Global Catalogue of Microorganisms (GCM) 10K type strain sequencing project: providing services to taxonomists for standard genome sequencing and annotation.</title>
        <authorList>
            <consortium name="The Broad Institute Genomics Platform"/>
            <consortium name="The Broad Institute Genome Sequencing Center for Infectious Disease"/>
            <person name="Wu L."/>
            <person name="Ma J."/>
        </authorList>
    </citation>
    <scope>NUCLEOTIDE SEQUENCE [LARGE SCALE GENOMIC DNA]</scope>
    <source>
        <strain evidence="4">CCM 320</strain>
    </source>
</reference>
<feature type="coiled-coil region" evidence="1">
    <location>
        <begin position="104"/>
        <end position="138"/>
    </location>
</feature>
<dbReference type="EMBL" id="JBHRUJ010000017">
    <property type="protein sequence ID" value="MFC3212152.1"/>
    <property type="molecule type" value="Genomic_DNA"/>
</dbReference>
<evidence type="ECO:0000256" key="1">
    <source>
        <dbReference type="SAM" id="Coils"/>
    </source>
</evidence>
<proteinExistence type="predicted"/>
<organism evidence="3 4">
    <name type="scientific">Planomicrobium okeanokoites</name>
    <name type="common">Planococcus okeanokoites</name>
    <name type="synonym">Flavobacterium okeanokoites</name>
    <dbReference type="NCBI Taxonomy" id="244"/>
    <lineage>
        <taxon>Bacteria</taxon>
        <taxon>Bacillati</taxon>
        <taxon>Bacillota</taxon>
        <taxon>Bacilli</taxon>
        <taxon>Bacillales</taxon>
        <taxon>Caryophanaceae</taxon>
        <taxon>Planomicrobium</taxon>
    </lineage>
</organism>
<evidence type="ECO:0000313" key="3">
    <source>
        <dbReference type="EMBL" id="MFC3212152.1"/>
    </source>
</evidence>